<dbReference type="RefSeq" id="WP_195032879.1">
    <property type="nucleotide sequence ID" value="NZ_JADLRE010000007.1"/>
</dbReference>
<dbReference type="Gene3D" id="1.10.3290.10">
    <property type="entry name" value="Fido-like domain"/>
    <property type="match status" value="1"/>
</dbReference>
<keyword evidence="4" id="KW-1185">Reference proteome</keyword>
<dbReference type="Pfam" id="PF13784">
    <property type="entry name" value="Fic_N"/>
    <property type="match status" value="1"/>
</dbReference>
<dbReference type="InterPro" id="IPR036597">
    <property type="entry name" value="Fido-like_dom_sf"/>
</dbReference>
<dbReference type="Proteomes" id="UP000807309">
    <property type="component" value="Unassembled WGS sequence"/>
</dbReference>
<evidence type="ECO:0000313" key="4">
    <source>
        <dbReference type="Proteomes" id="UP000807309"/>
    </source>
</evidence>
<dbReference type="EMBL" id="JADLRE010000007">
    <property type="protein sequence ID" value="MBF6225636.1"/>
    <property type="molecule type" value="Genomic_DNA"/>
</dbReference>
<evidence type="ECO:0000256" key="1">
    <source>
        <dbReference type="SAM" id="MobiDB-lite"/>
    </source>
</evidence>
<gene>
    <name evidence="3" type="ORF">IU470_11035</name>
</gene>
<dbReference type="InterPro" id="IPR025758">
    <property type="entry name" value="Fic/DOC_N"/>
</dbReference>
<accession>A0ABS0C653</accession>
<comment type="caution">
    <text evidence="3">The sequence shown here is derived from an EMBL/GenBank/DDBJ whole genome shotgun (WGS) entry which is preliminary data.</text>
</comment>
<sequence>MAKFAQRRWVGNLDGGGLSRRDRGSGTYYAYLPDSLAGRRIVLTSETAADVVDAEVAITRLDTEAAALVETEALSRLLLRAEAIASSRIEGLVVGARRLLRAEAARQLEGESSDVTAAEVLANIDAIAVAANAVGRGESITEDVLLEIHRRLLAGTRLAQHGGCLREVQNWIGGSSFNPCSAVFVPPPPELVPELMEDLISFCNSDDLPAVAQAAIAHAQFETIHPFIDGNGRTGRALIHLILRRRGVAERVVAPVSLILATWSDSYIDGLTRFRHVGAPDSDQATDDLNIWVARFAAACTRAAQDATAFEMKAAELQRSWRDRVAPVRANSALDLLLGKLVGAPVLSVATASALIGRSFPATNAAVQRLAEAGILRQLNVGRRNRAFESPEAISAFTALERRLASPDGDTQTSDPARPVPSKNMPPGR</sequence>
<evidence type="ECO:0000259" key="2">
    <source>
        <dbReference type="PROSITE" id="PS51459"/>
    </source>
</evidence>
<dbReference type="PROSITE" id="PS51459">
    <property type="entry name" value="FIDO"/>
    <property type="match status" value="1"/>
</dbReference>
<feature type="region of interest" description="Disordered" evidence="1">
    <location>
        <begin position="403"/>
        <end position="429"/>
    </location>
</feature>
<reference evidence="3 4" key="1">
    <citation type="submission" date="2020-10" db="EMBL/GenBank/DDBJ databases">
        <title>Identification of Nocardia species via Next-generation sequencing and recognition of intraspecies genetic diversity.</title>
        <authorList>
            <person name="Li P."/>
            <person name="Li P."/>
            <person name="Lu B."/>
        </authorList>
    </citation>
    <scope>NUCLEOTIDE SEQUENCE [LARGE SCALE GENOMIC DNA]</scope>
    <source>
        <strain evidence="3 4">N-11</strain>
    </source>
</reference>
<proteinExistence type="predicted"/>
<dbReference type="Pfam" id="PF02661">
    <property type="entry name" value="Fic"/>
    <property type="match status" value="1"/>
</dbReference>
<dbReference type="SUPFAM" id="SSF140931">
    <property type="entry name" value="Fic-like"/>
    <property type="match status" value="1"/>
</dbReference>
<dbReference type="InterPro" id="IPR003812">
    <property type="entry name" value="Fido"/>
</dbReference>
<dbReference type="InterPro" id="IPR040198">
    <property type="entry name" value="Fido_containing"/>
</dbReference>
<protein>
    <submittedName>
        <fullName evidence="3">Fic family protein</fullName>
    </submittedName>
</protein>
<organism evidence="3 4">
    <name type="scientific">Nocardia abscessus</name>
    <dbReference type="NCBI Taxonomy" id="120957"/>
    <lineage>
        <taxon>Bacteria</taxon>
        <taxon>Bacillati</taxon>
        <taxon>Actinomycetota</taxon>
        <taxon>Actinomycetes</taxon>
        <taxon>Mycobacteriales</taxon>
        <taxon>Nocardiaceae</taxon>
        <taxon>Nocardia</taxon>
    </lineage>
</organism>
<dbReference type="PANTHER" id="PTHR13504:SF38">
    <property type="entry name" value="FIDO DOMAIN-CONTAINING PROTEIN"/>
    <property type="match status" value="1"/>
</dbReference>
<name>A0ABS0C653_9NOCA</name>
<feature type="domain" description="Fido" evidence="2">
    <location>
        <begin position="140"/>
        <end position="295"/>
    </location>
</feature>
<evidence type="ECO:0000313" key="3">
    <source>
        <dbReference type="EMBL" id="MBF6225636.1"/>
    </source>
</evidence>
<dbReference type="PANTHER" id="PTHR13504">
    <property type="entry name" value="FIDO DOMAIN-CONTAINING PROTEIN DDB_G0283145"/>
    <property type="match status" value="1"/>
</dbReference>